<name>A0A2A2DAK3_9ACTN</name>
<dbReference type="SUPFAM" id="SSF54001">
    <property type="entry name" value="Cysteine proteinases"/>
    <property type="match status" value="1"/>
</dbReference>
<keyword evidence="7" id="KW-1185">Reference proteome</keyword>
<dbReference type="Proteomes" id="UP000218944">
    <property type="component" value="Unassembled WGS sequence"/>
</dbReference>
<dbReference type="InterPro" id="IPR000064">
    <property type="entry name" value="NLP_P60_dom"/>
</dbReference>
<keyword evidence="3" id="KW-0378">Hydrolase</keyword>
<evidence type="ECO:0000256" key="3">
    <source>
        <dbReference type="ARBA" id="ARBA00022801"/>
    </source>
</evidence>
<dbReference type="InterPro" id="IPR051794">
    <property type="entry name" value="PG_Endopeptidase_C40"/>
</dbReference>
<gene>
    <name evidence="6" type="ORF">CK936_12710</name>
</gene>
<dbReference type="PANTHER" id="PTHR47359:SF3">
    <property type="entry name" value="NLP_P60 DOMAIN-CONTAINING PROTEIN-RELATED"/>
    <property type="match status" value="1"/>
</dbReference>
<comment type="similarity">
    <text evidence="1">Belongs to the peptidase C40 family.</text>
</comment>
<evidence type="ECO:0000256" key="4">
    <source>
        <dbReference type="ARBA" id="ARBA00022807"/>
    </source>
</evidence>
<evidence type="ECO:0000259" key="5">
    <source>
        <dbReference type="PROSITE" id="PS51935"/>
    </source>
</evidence>
<protein>
    <recommendedName>
        <fullName evidence="5">NlpC/P60 domain-containing protein</fullName>
    </recommendedName>
</protein>
<sequence length="202" mass="21657">KKFYSVLLTEVKGWEQMSINDAAQAVERSGFPNAYAEFEAQAVQIVASIGRSTAGISQIDTTGCSAVTDLPSGPAGAALQTMLAQVGKPYEWGATGPNSFDCSGLIVFGWRQAGYELSVRTSQQMFNIATPVQTGQEQPGDLIFTEMDKQGPGPAHVLVVVSRGTAVEAPRTGVPVRIRKYNAEAENMRFGRLPSSSLRSLR</sequence>
<dbReference type="PANTHER" id="PTHR47359">
    <property type="entry name" value="PEPTIDOGLYCAN DL-ENDOPEPTIDASE CWLO"/>
    <property type="match status" value="1"/>
</dbReference>
<dbReference type="Pfam" id="PF00877">
    <property type="entry name" value="NLPC_P60"/>
    <property type="match status" value="1"/>
</dbReference>
<reference evidence="6 7" key="1">
    <citation type="submission" date="2017-08" db="EMBL/GenBank/DDBJ databases">
        <title>Genome sequence of Streptomyces albireticuli NRRL B-1670.</title>
        <authorList>
            <person name="Graham D.E."/>
            <person name="Mahan K.M."/>
            <person name="Klingeman D.M."/>
            <person name="Hettich R.L."/>
            <person name="Parry R.J."/>
            <person name="Spain J.C."/>
        </authorList>
    </citation>
    <scope>NUCLEOTIDE SEQUENCE [LARGE SCALE GENOMIC DNA]</scope>
    <source>
        <strain evidence="6 7">NRRL B-1670</strain>
    </source>
</reference>
<dbReference type="AlphaFoldDB" id="A0A2A2DAK3"/>
<evidence type="ECO:0000256" key="2">
    <source>
        <dbReference type="ARBA" id="ARBA00022670"/>
    </source>
</evidence>
<organism evidence="6 7">
    <name type="scientific">Streptomyces albireticuli</name>
    <dbReference type="NCBI Taxonomy" id="1940"/>
    <lineage>
        <taxon>Bacteria</taxon>
        <taxon>Bacillati</taxon>
        <taxon>Actinomycetota</taxon>
        <taxon>Actinomycetes</taxon>
        <taxon>Kitasatosporales</taxon>
        <taxon>Streptomycetaceae</taxon>
        <taxon>Streptomyces</taxon>
    </lineage>
</organism>
<dbReference type="EMBL" id="NSJV01000233">
    <property type="protein sequence ID" value="PAU48554.1"/>
    <property type="molecule type" value="Genomic_DNA"/>
</dbReference>
<dbReference type="InterPro" id="IPR038765">
    <property type="entry name" value="Papain-like_cys_pep_sf"/>
</dbReference>
<accession>A0A2A2DAK3</accession>
<keyword evidence="2" id="KW-0645">Protease</keyword>
<keyword evidence="4" id="KW-0788">Thiol protease</keyword>
<dbReference type="RefSeq" id="WP_211304999.1">
    <property type="nucleotide sequence ID" value="NZ_JAJQQQ010000031.1"/>
</dbReference>
<dbReference type="GO" id="GO:0006508">
    <property type="term" value="P:proteolysis"/>
    <property type="evidence" value="ECO:0007669"/>
    <property type="project" value="UniProtKB-KW"/>
</dbReference>
<evidence type="ECO:0000313" key="7">
    <source>
        <dbReference type="Proteomes" id="UP000218944"/>
    </source>
</evidence>
<dbReference type="GO" id="GO:0008234">
    <property type="term" value="F:cysteine-type peptidase activity"/>
    <property type="evidence" value="ECO:0007669"/>
    <property type="project" value="UniProtKB-KW"/>
</dbReference>
<feature type="non-terminal residue" evidence="6">
    <location>
        <position position="1"/>
    </location>
</feature>
<dbReference type="Gene3D" id="3.90.1720.10">
    <property type="entry name" value="endopeptidase domain like (from Nostoc punctiforme)"/>
    <property type="match status" value="1"/>
</dbReference>
<evidence type="ECO:0000256" key="1">
    <source>
        <dbReference type="ARBA" id="ARBA00007074"/>
    </source>
</evidence>
<proteinExistence type="inferred from homology"/>
<evidence type="ECO:0000313" key="6">
    <source>
        <dbReference type="EMBL" id="PAU48554.1"/>
    </source>
</evidence>
<dbReference type="PROSITE" id="PS51935">
    <property type="entry name" value="NLPC_P60"/>
    <property type="match status" value="1"/>
</dbReference>
<comment type="caution">
    <text evidence="6">The sequence shown here is derived from an EMBL/GenBank/DDBJ whole genome shotgun (WGS) entry which is preliminary data.</text>
</comment>
<feature type="domain" description="NlpC/P60" evidence="5">
    <location>
        <begin position="72"/>
        <end position="202"/>
    </location>
</feature>